<feature type="transmembrane region" description="Helical" evidence="4">
    <location>
        <begin position="179"/>
        <end position="200"/>
    </location>
</feature>
<dbReference type="SUPFAM" id="SSF46689">
    <property type="entry name" value="Homeodomain-like"/>
    <property type="match status" value="1"/>
</dbReference>
<keyword evidence="4" id="KW-0472">Membrane</keyword>
<dbReference type="PROSITE" id="PS00041">
    <property type="entry name" value="HTH_ARAC_FAMILY_1"/>
    <property type="match status" value="1"/>
</dbReference>
<proteinExistence type="predicted"/>
<evidence type="ECO:0000256" key="1">
    <source>
        <dbReference type="ARBA" id="ARBA00023015"/>
    </source>
</evidence>
<gene>
    <name evidence="6" type="ORF">FGM00_13830</name>
</gene>
<evidence type="ECO:0000256" key="2">
    <source>
        <dbReference type="ARBA" id="ARBA00023125"/>
    </source>
</evidence>
<dbReference type="InterPro" id="IPR009057">
    <property type="entry name" value="Homeodomain-like_sf"/>
</dbReference>
<keyword evidence="4" id="KW-0812">Transmembrane</keyword>
<evidence type="ECO:0000313" key="7">
    <source>
        <dbReference type="Proteomes" id="UP000310017"/>
    </source>
</evidence>
<keyword evidence="2" id="KW-0238">DNA-binding</keyword>
<keyword evidence="3" id="KW-0804">Transcription</keyword>
<dbReference type="SMART" id="SM00342">
    <property type="entry name" value="HTH_ARAC"/>
    <property type="match status" value="1"/>
</dbReference>
<keyword evidence="4" id="KW-1133">Transmembrane helix</keyword>
<protein>
    <submittedName>
        <fullName evidence="6">Helix-turn-helix transcriptional regulator</fullName>
    </submittedName>
</protein>
<keyword evidence="1" id="KW-0805">Transcription regulation</keyword>
<feature type="transmembrane region" description="Helical" evidence="4">
    <location>
        <begin position="102"/>
        <end position="121"/>
    </location>
</feature>
<organism evidence="6 7">
    <name type="scientific">Aggregatimonas sangjinii</name>
    <dbReference type="NCBI Taxonomy" id="2583587"/>
    <lineage>
        <taxon>Bacteria</taxon>
        <taxon>Pseudomonadati</taxon>
        <taxon>Bacteroidota</taxon>
        <taxon>Flavobacteriia</taxon>
        <taxon>Flavobacteriales</taxon>
        <taxon>Flavobacteriaceae</taxon>
        <taxon>Aggregatimonas</taxon>
    </lineage>
</organism>
<feature type="transmembrane region" description="Helical" evidence="4">
    <location>
        <begin position="212"/>
        <end position="233"/>
    </location>
</feature>
<dbReference type="Proteomes" id="UP000310017">
    <property type="component" value="Chromosome"/>
</dbReference>
<feature type="transmembrane region" description="Helical" evidence="4">
    <location>
        <begin position="35"/>
        <end position="52"/>
    </location>
</feature>
<evidence type="ECO:0000256" key="4">
    <source>
        <dbReference type="SAM" id="Phobius"/>
    </source>
</evidence>
<dbReference type="GO" id="GO:0043565">
    <property type="term" value="F:sequence-specific DNA binding"/>
    <property type="evidence" value="ECO:0007669"/>
    <property type="project" value="InterPro"/>
</dbReference>
<name>A0A5B7SWK2_9FLAO</name>
<sequence>MNVPAVLNFLLIAGAVQGFAFNIGTFLVRKKIERPVVLLNLLVFFLSLNNLQSWLITKGFVFDHFFLKHFVFPWYVLILPMFYAFLIYYLNLEKRRIPFLRLSIAVFIAELLARSIVLVLVDQGVLDFDAISTYNALEDAITLLYSLFIFGKAVRLIFNYSDLYPDILPFDDLNWIKRFIKWGGIIFVLWGIAVLLNIFSDAIKAPHSYYPLRIASSVLIYWIGYQAFFRYVLLKDRVVIRRQIGLTDETTPASLTHNVSRKSEKQEAEFNKIHHYIVGQKKYYDPALSLERLSEELDMSTGKLSTLVNQISQRNFSDYINGLRIDDAKKLLSDTDFKDYTIVAIGLECGFNSKSTFYTAFKKFTGQTPTAYRKYHSSRG</sequence>
<dbReference type="PROSITE" id="PS01124">
    <property type="entry name" value="HTH_ARAC_FAMILY_2"/>
    <property type="match status" value="1"/>
</dbReference>
<dbReference type="RefSeq" id="WP_138853479.1">
    <property type="nucleotide sequence ID" value="NZ_CP040710.1"/>
</dbReference>
<dbReference type="KEGG" id="asag:FGM00_13830"/>
<dbReference type="InterPro" id="IPR018062">
    <property type="entry name" value="HTH_AraC-typ_CS"/>
</dbReference>
<keyword evidence="7" id="KW-1185">Reference proteome</keyword>
<feature type="transmembrane region" description="Helical" evidence="4">
    <location>
        <begin position="6"/>
        <end position="28"/>
    </location>
</feature>
<feature type="transmembrane region" description="Helical" evidence="4">
    <location>
        <begin position="141"/>
        <end position="158"/>
    </location>
</feature>
<dbReference type="Gene3D" id="1.10.10.60">
    <property type="entry name" value="Homeodomain-like"/>
    <property type="match status" value="2"/>
</dbReference>
<dbReference type="Pfam" id="PF12833">
    <property type="entry name" value="HTH_18"/>
    <property type="match status" value="1"/>
</dbReference>
<dbReference type="EMBL" id="CP040710">
    <property type="protein sequence ID" value="QCX01140.1"/>
    <property type="molecule type" value="Genomic_DNA"/>
</dbReference>
<dbReference type="OrthoDB" id="6283866at2"/>
<evidence type="ECO:0000256" key="3">
    <source>
        <dbReference type="ARBA" id="ARBA00023163"/>
    </source>
</evidence>
<reference evidence="6 7" key="1">
    <citation type="submission" date="2019-05" db="EMBL/GenBank/DDBJ databases">
        <title>Genome sequencing of F202Z8.</title>
        <authorList>
            <person name="Kwon Y.M."/>
        </authorList>
    </citation>
    <scope>NUCLEOTIDE SEQUENCE [LARGE SCALE GENOMIC DNA]</scope>
    <source>
        <strain evidence="6 7">F202Z8</strain>
    </source>
</reference>
<evidence type="ECO:0000313" key="6">
    <source>
        <dbReference type="EMBL" id="QCX01140.1"/>
    </source>
</evidence>
<accession>A0A5B7SWK2</accession>
<feature type="domain" description="HTH araC/xylS-type" evidence="5">
    <location>
        <begin position="271"/>
        <end position="375"/>
    </location>
</feature>
<evidence type="ECO:0000259" key="5">
    <source>
        <dbReference type="PROSITE" id="PS01124"/>
    </source>
</evidence>
<dbReference type="InterPro" id="IPR020449">
    <property type="entry name" value="Tscrpt_reg_AraC-type_HTH"/>
</dbReference>
<dbReference type="InterPro" id="IPR018060">
    <property type="entry name" value="HTH_AraC"/>
</dbReference>
<dbReference type="PANTHER" id="PTHR43280:SF29">
    <property type="entry name" value="ARAC-FAMILY TRANSCRIPTIONAL REGULATOR"/>
    <property type="match status" value="1"/>
</dbReference>
<dbReference type="AlphaFoldDB" id="A0A5B7SWK2"/>
<feature type="transmembrane region" description="Helical" evidence="4">
    <location>
        <begin position="72"/>
        <end position="90"/>
    </location>
</feature>
<dbReference type="GO" id="GO:0003700">
    <property type="term" value="F:DNA-binding transcription factor activity"/>
    <property type="evidence" value="ECO:0007669"/>
    <property type="project" value="InterPro"/>
</dbReference>
<dbReference type="PANTHER" id="PTHR43280">
    <property type="entry name" value="ARAC-FAMILY TRANSCRIPTIONAL REGULATOR"/>
    <property type="match status" value="1"/>
</dbReference>
<dbReference type="PRINTS" id="PR00032">
    <property type="entry name" value="HTHARAC"/>
</dbReference>